<evidence type="ECO:0000313" key="2">
    <source>
        <dbReference type="EMBL" id="PMD32570.1"/>
    </source>
</evidence>
<accession>A0A2J6R224</accession>
<name>A0A2J6R224_HYAVF</name>
<dbReference type="Proteomes" id="UP000235786">
    <property type="component" value="Unassembled WGS sequence"/>
</dbReference>
<keyword evidence="3" id="KW-1185">Reference proteome</keyword>
<evidence type="ECO:0000256" key="1">
    <source>
        <dbReference type="SAM" id="MobiDB-lite"/>
    </source>
</evidence>
<dbReference type="AlphaFoldDB" id="A0A2J6R224"/>
<feature type="non-terminal residue" evidence="2">
    <location>
        <position position="53"/>
    </location>
</feature>
<protein>
    <submittedName>
        <fullName evidence="2">Uncharacterized protein</fullName>
    </submittedName>
</protein>
<feature type="region of interest" description="Disordered" evidence="1">
    <location>
        <begin position="1"/>
        <end position="32"/>
    </location>
</feature>
<reference evidence="2 3" key="1">
    <citation type="submission" date="2016-04" db="EMBL/GenBank/DDBJ databases">
        <title>A degradative enzymes factory behind the ericoid mycorrhizal symbiosis.</title>
        <authorList>
            <consortium name="DOE Joint Genome Institute"/>
            <person name="Martino E."/>
            <person name="Morin E."/>
            <person name="Grelet G."/>
            <person name="Kuo A."/>
            <person name="Kohler A."/>
            <person name="Daghino S."/>
            <person name="Barry K."/>
            <person name="Choi C."/>
            <person name="Cichocki N."/>
            <person name="Clum A."/>
            <person name="Copeland A."/>
            <person name="Hainaut M."/>
            <person name="Haridas S."/>
            <person name="Labutti K."/>
            <person name="Lindquist E."/>
            <person name="Lipzen A."/>
            <person name="Khouja H.-R."/>
            <person name="Murat C."/>
            <person name="Ohm R."/>
            <person name="Olson A."/>
            <person name="Spatafora J."/>
            <person name="Veneault-Fourrey C."/>
            <person name="Henrissat B."/>
            <person name="Grigoriev I."/>
            <person name="Martin F."/>
            <person name="Perotto S."/>
        </authorList>
    </citation>
    <scope>NUCLEOTIDE SEQUENCE [LARGE SCALE GENOMIC DNA]</scope>
    <source>
        <strain evidence="2 3">F</strain>
    </source>
</reference>
<sequence>MGLLQDLAPIVADEDERDTSAPSFTHGASERRSNLHEVIGDALEVFSKHLRSH</sequence>
<dbReference type="EMBL" id="KZ613958">
    <property type="protein sequence ID" value="PMD32570.1"/>
    <property type="molecule type" value="Genomic_DNA"/>
</dbReference>
<gene>
    <name evidence="2" type="ORF">L207DRAFT_518489</name>
</gene>
<proteinExistence type="predicted"/>
<evidence type="ECO:0000313" key="3">
    <source>
        <dbReference type="Proteomes" id="UP000235786"/>
    </source>
</evidence>
<dbReference type="OrthoDB" id="3560825at2759"/>
<organism evidence="2 3">
    <name type="scientific">Hyaloscypha variabilis (strain UAMH 11265 / GT02V1 / F)</name>
    <name type="common">Meliniomyces variabilis</name>
    <dbReference type="NCBI Taxonomy" id="1149755"/>
    <lineage>
        <taxon>Eukaryota</taxon>
        <taxon>Fungi</taxon>
        <taxon>Dikarya</taxon>
        <taxon>Ascomycota</taxon>
        <taxon>Pezizomycotina</taxon>
        <taxon>Leotiomycetes</taxon>
        <taxon>Helotiales</taxon>
        <taxon>Hyaloscyphaceae</taxon>
        <taxon>Hyaloscypha</taxon>
        <taxon>Hyaloscypha variabilis</taxon>
    </lineage>
</organism>